<dbReference type="InterPro" id="IPR036388">
    <property type="entry name" value="WH-like_DNA-bd_sf"/>
</dbReference>
<evidence type="ECO:0000313" key="3">
    <source>
        <dbReference type="Proteomes" id="UP001595925"/>
    </source>
</evidence>
<dbReference type="InterPro" id="IPR012318">
    <property type="entry name" value="HTH_CRP"/>
</dbReference>
<dbReference type="Pfam" id="PF08350">
    <property type="entry name" value="FilR1_middle"/>
    <property type="match status" value="1"/>
</dbReference>
<dbReference type="Proteomes" id="UP001595925">
    <property type="component" value="Unassembled WGS sequence"/>
</dbReference>
<proteinExistence type="predicted"/>
<organism evidence="2 3">
    <name type="scientific">Saliphagus infecundisoli</name>
    <dbReference type="NCBI Taxonomy" id="1849069"/>
    <lineage>
        <taxon>Archaea</taxon>
        <taxon>Methanobacteriati</taxon>
        <taxon>Methanobacteriota</taxon>
        <taxon>Stenosarchaea group</taxon>
        <taxon>Halobacteria</taxon>
        <taxon>Halobacteriales</taxon>
        <taxon>Natrialbaceae</taxon>
        <taxon>Saliphagus</taxon>
    </lineage>
</organism>
<dbReference type="EMBL" id="JBHSJG010000047">
    <property type="protein sequence ID" value="MFC4989379.1"/>
    <property type="molecule type" value="Genomic_DNA"/>
</dbReference>
<sequence length="266" mass="30217">MESALDDIEFLARSPSRVTALEMLAEHPRSRDELQMLTGASPSTVGRMLRAFEERHWIRRDGHQYTATSLGAFVATQFEDLTEQIEAERTLREVWQWLPSEDDGFTIEMGADATITIADINDPYQPVNRFVSLLRETDQFRFVGFDVALLEPCRDDLAERILGGMEAEIIDPPSIANYILTTYPKHCADPLASGNLTVWLHDDLPPYGISLFDDRIGISGYNQESGTVHVFLDTDHPMAREWAQSIYEEYLRDARPLALDSETKYA</sequence>
<dbReference type="InterPro" id="IPR013561">
    <property type="entry name" value="FilR1_middle_dom"/>
</dbReference>
<comment type="caution">
    <text evidence="2">The sequence shown here is derived from an EMBL/GenBank/DDBJ whole genome shotgun (WGS) entry which is preliminary data.</text>
</comment>
<dbReference type="Gene3D" id="1.10.10.10">
    <property type="entry name" value="Winged helix-like DNA-binding domain superfamily/Winged helix DNA-binding domain"/>
    <property type="match status" value="1"/>
</dbReference>
<keyword evidence="3" id="KW-1185">Reference proteome</keyword>
<name>A0ABD5QK42_9EURY</name>
<feature type="domain" description="HTH crp-type" evidence="1">
    <location>
        <begin position="21"/>
        <end position="69"/>
    </location>
</feature>
<dbReference type="InterPro" id="IPR057527">
    <property type="entry name" value="HVO_A0261-like_N"/>
</dbReference>
<evidence type="ECO:0000259" key="1">
    <source>
        <dbReference type="SMART" id="SM00419"/>
    </source>
</evidence>
<gene>
    <name evidence="2" type="ORF">ACFPFO_16780</name>
</gene>
<dbReference type="RefSeq" id="WP_224829171.1">
    <property type="nucleotide sequence ID" value="NZ_JAIVEF010000017.1"/>
</dbReference>
<dbReference type="Pfam" id="PF25213">
    <property type="entry name" value="HVO_A0261_N"/>
    <property type="match status" value="1"/>
</dbReference>
<reference evidence="2 3" key="1">
    <citation type="journal article" date="2019" name="Int. J. Syst. Evol. Microbiol.">
        <title>The Global Catalogue of Microorganisms (GCM) 10K type strain sequencing project: providing services to taxonomists for standard genome sequencing and annotation.</title>
        <authorList>
            <consortium name="The Broad Institute Genomics Platform"/>
            <consortium name="The Broad Institute Genome Sequencing Center for Infectious Disease"/>
            <person name="Wu L."/>
            <person name="Ma J."/>
        </authorList>
    </citation>
    <scope>NUCLEOTIDE SEQUENCE [LARGE SCALE GENOMIC DNA]</scope>
    <source>
        <strain evidence="2 3">CGMCC 1.15824</strain>
    </source>
</reference>
<dbReference type="SUPFAM" id="SSF46785">
    <property type="entry name" value="Winged helix' DNA-binding domain"/>
    <property type="match status" value="1"/>
</dbReference>
<dbReference type="AlphaFoldDB" id="A0ABD5QK42"/>
<dbReference type="InterPro" id="IPR036390">
    <property type="entry name" value="WH_DNA-bd_sf"/>
</dbReference>
<protein>
    <submittedName>
        <fullName evidence="2">Helix-turn-helix transcriptional regulator</fullName>
    </submittedName>
</protein>
<accession>A0ABD5QK42</accession>
<dbReference type="SMART" id="SM00419">
    <property type="entry name" value="HTH_CRP"/>
    <property type="match status" value="1"/>
</dbReference>
<evidence type="ECO:0000313" key="2">
    <source>
        <dbReference type="EMBL" id="MFC4989379.1"/>
    </source>
</evidence>